<keyword evidence="9" id="KW-1185">Reference proteome</keyword>
<comment type="subcellular location">
    <subcellularLocation>
        <location evidence="1">Membrane</location>
        <topology evidence="1">Multi-pass membrane protein</topology>
    </subcellularLocation>
</comment>
<evidence type="ECO:0000256" key="6">
    <source>
        <dbReference type="SAM" id="Phobius"/>
    </source>
</evidence>
<evidence type="ECO:0000259" key="7">
    <source>
        <dbReference type="Pfam" id="PF20684"/>
    </source>
</evidence>
<dbReference type="Pfam" id="PF20684">
    <property type="entry name" value="Fung_rhodopsin"/>
    <property type="match status" value="1"/>
</dbReference>
<sequence length="302" mass="33462">MPGYRGKLIGAMSTFLIVDGAALAARVYVRTRMLGRNALGLDDLVLCLTYSGFVIACAMGFTSMAYGFAADDKRPYYDKDRAEQFYYANQLTVYISSGLVKFAVALVLLRIPMTKRVRWVLLGSMVVVAVWTVVMTLYSSWFCATKGSSNYAGSATCSNVGYFRTSTNIIIDYFYAFLPIYMLWDVQMSFKMKASVLLLLGLGAFASSATIVKLVVIIRLIHAKAAEADDLHYDLLLWADIELGLAILATSAAALRPLLKYVHKPWSYLSRSSPSQDGIYHEFGHRSRHTEAKHASVTLDGN</sequence>
<dbReference type="PANTHER" id="PTHR33048">
    <property type="entry name" value="PTH11-LIKE INTEGRAL MEMBRANE PROTEIN (AFU_ORTHOLOGUE AFUA_5G11245)"/>
    <property type="match status" value="1"/>
</dbReference>
<evidence type="ECO:0000313" key="8">
    <source>
        <dbReference type="EMBL" id="KAK8022979.1"/>
    </source>
</evidence>
<proteinExistence type="inferred from homology"/>
<feature type="transmembrane region" description="Helical" evidence="6">
    <location>
        <begin position="6"/>
        <end position="29"/>
    </location>
</feature>
<evidence type="ECO:0000256" key="4">
    <source>
        <dbReference type="ARBA" id="ARBA00023136"/>
    </source>
</evidence>
<dbReference type="InterPro" id="IPR052337">
    <property type="entry name" value="SAT4-like"/>
</dbReference>
<evidence type="ECO:0000313" key="9">
    <source>
        <dbReference type="Proteomes" id="UP001396898"/>
    </source>
</evidence>
<comment type="caution">
    <text evidence="8">The sequence shown here is derived from an EMBL/GenBank/DDBJ whole genome shotgun (WGS) entry which is preliminary data.</text>
</comment>
<organism evidence="8 9">
    <name type="scientific">Apiospora marii</name>
    <dbReference type="NCBI Taxonomy" id="335849"/>
    <lineage>
        <taxon>Eukaryota</taxon>
        <taxon>Fungi</taxon>
        <taxon>Dikarya</taxon>
        <taxon>Ascomycota</taxon>
        <taxon>Pezizomycotina</taxon>
        <taxon>Sordariomycetes</taxon>
        <taxon>Xylariomycetidae</taxon>
        <taxon>Amphisphaeriales</taxon>
        <taxon>Apiosporaceae</taxon>
        <taxon>Apiospora</taxon>
    </lineage>
</organism>
<feature type="transmembrane region" description="Helical" evidence="6">
    <location>
        <begin position="86"/>
        <end position="108"/>
    </location>
</feature>
<name>A0ABR1RYI1_9PEZI</name>
<comment type="similarity">
    <text evidence="5">Belongs to the SAT4 family.</text>
</comment>
<feature type="transmembrane region" description="Helical" evidence="6">
    <location>
        <begin position="41"/>
        <end position="66"/>
    </location>
</feature>
<feature type="transmembrane region" description="Helical" evidence="6">
    <location>
        <begin position="241"/>
        <end position="259"/>
    </location>
</feature>
<evidence type="ECO:0000256" key="3">
    <source>
        <dbReference type="ARBA" id="ARBA00022989"/>
    </source>
</evidence>
<evidence type="ECO:0000256" key="2">
    <source>
        <dbReference type="ARBA" id="ARBA00022692"/>
    </source>
</evidence>
<dbReference type="InterPro" id="IPR049326">
    <property type="entry name" value="Rhodopsin_dom_fungi"/>
</dbReference>
<feature type="domain" description="Rhodopsin" evidence="7">
    <location>
        <begin position="31"/>
        <end position="260"/>
    </location>
</feature>
<feature type="transmembrane region" description="Helical" evidence="6">
    <location>
        <begin position="120"/>
        <end position="141"/>
    </location>
</feature>
<keyword evidence="4 6" id="KW-0472">Membrane</keyword>
<keyword evidence="3 6" id="KW-1133">Transmembrane helix</keyword>
<feature type="transmembrane region" description="Helical" evidence="6">
    <location>
        <begin position="161"/>
        <end position="184"/>
    </location>
</feature>
<dbReference type="Proteomes" id="UP001396898">
    <property type="component" value="Unassembled WGS sequence"/>
</dbReference>
<reference evidence="8 9" key="1">
    <citation type="submission" date="2023-01" db="EMBL/GenBank/DDBJ databases">
        <title>Analysis of 21 Apiospora genomes using comparative genomics revels a genus with tremendous synthesis potential of carbohydrate active enzymes and secondary metabolites.</title>
        <authorList>
            <person name="Sorensen T."/>
        </authorList>
    </citation>
    <scope>NUCLEOTIDE SEQUENCE [LARGE SCALE GENOMIC DNA]</scope>
    <source>
        <strain evidence="8 9">CBS 20057</strain>
    </source>
</reference>
<gene>
    <name evidence="8" type="ORF">PG991_006860</name>
</gene>
<dbReference type="EMBL" id="JAQQWI010000009">
    <property type="protein sequence ID" value="KAK8022979.1"/>
    <property type="molecule type" value="Genomic_DNA"/>
</dbReference>
<feature type="transmembrane region" description="Helical" evidence="6">
    <location>
        <begin position="196"/>
        <end position="221"/>
    </location>
</feature>
<accession>A0ABR1RYI1</accession>
<dbReference type="PANTHER" id="PTHR33048:SF96">
    <property type="entry name" value="INTEGRAL MEMBRANE PROTEIN"/>
    <property type="match status" value="1"/>
</dbReference>
<evidence type="ECO:0000256" key="5">
    <source>
        <dbReference type="ARBA" id="ARBA00038359"/>
    </source>
</evidence>
<evidence type="ECO:0000256" key="1">
    <source>
        <dbReference type="ARBA" id="ARBA00004141"/>
    </source>
</evidence>
<keyword evidence="2 6" id="KW-0812">Transmembrane</keyword>
<protein>
    <recommendedName>
        <fullName evidence="7">Rhodopsin domain-containing protein</fullName>
    </recommendedName>
</protein>